<dbReference type="PANTHER" id="PTHR43685:SF2">
    <property type="entry name" value="GLYCOSYLTRANSFERASE 2-LIKE DOMAIN-CONTAINING PROTEIN"/>
    <property type="match status" value="1"/>
</dbReference>
<accession>K7ADM3</accession>
<evidence type="ECO:0000313" key="3">
    <source>
        <dbReference type="Proteomes" id="UP000011864"/>
    </source>
</evidence>
<dbReference type="KEGG" id="gps:C427_4211"/>
<dbReference type="Pfam" id="PF00535">
    <property type="entry name" value="Glycos_transf_2"/>
    <property type="match status" value="1"/>
</dbReference>
<evidence type="ECO:0000259" key="1">
    <source>
        <dbReference type="Pfam" id="PF00535"/>
    </source>
</evidence>
<gene>
    <name evidence="2" type="ORF">C427_4211</name>
</gene>
<dbReference type="PANTHER" id="PTHR43685">
    <property type="entry name" value="GLYCOSYLTRANSFERASE"/>
    <property type="match status" value="1"/>
</dbReference>
<dbReference type="RefSeq" id="WP_007643242.1">
    <property type="nucleotide sequence ID" value="NC_020514.1"/>
</dbReference>
<dbReference type="AlphaFoldDB" id="K7ADM3"/>
<dbReference type="Proteomes" id="UP000011864">
    <property type="component" value="Chromosome"/>
</dbReference>
<dbReference type="STRING" id="1129794.C427_4211"/>
<dbReference type="InterPro" id="IPR001173">
    <property type="entry name" value="Glyco_trans_2-like"/>
</dbReference>
<proteinExistence type="predicted"/>
<protein>
    <recommendedName>
        <fullName evidence="1">Glycosyltransferase 2-like domain-containing protein</fullName>
    </recommendedName>
</protein>
<reference evidence="2 3" key="1">
    <citation type="journal article" date="2013" name="Genome Announc.">
        <title>Complete Genome Sequence of Glaciecola psychrophila Strain 170T.</title>
        <authorList>
            <person name="Yin J."/>
            <person name="Chen J."/>
            <person name="Liu G."/>
            <person name="Yu Y."/>
            <person name="Song L."/>
            <person name="Wang X."/>
            <person name="Qu X."/>
        </authorList>
    </citation>
    <scope>NUCLEOTIDE SEQUENCE [LARGE SCALE GENOMIC DNA]</scope>
    <source>
        <strain evidence="2 3">170</strain>
    </source>
</reference>
<sequence length="299" mass="34537">MKNKSLMPSISVVIPSHNAQSTIQTTLKRVLAQKQPCDEIIIVDNNSHENDNTESIVTSLNEPSIRYLKPAECANGNVARNIGSEASSSDFIAYCDSDDEWDVDHLATRVVLHQQTQALAIYSGAKIRNGKQVKQDISRAIKVNESAVEFVIGANKALAQTSSFFVHQSVWQKSPWDETLKRHQDYEFFIAVQQAVGWHYLDQATYYLNWHATDIRHHHFASYWDFYSKYKEQLADASKARYLFTRWKEAHLFAPQDEYKQQFENELAQVKQQLPLSKKVLFSQPWLLTSLWSVLRHYI</sequence>
<dbReference type="CDD" id="cd00761">
    <property type="entry name" value="Glyco_tranf_GTA_type"/>
    <property type="match status" value="1"/>
</dbReference>
<name>K7ADM3_9ALTE</name>
<dbReference type="EMBL" id="CP003837">
    <property type="protein sequence ID" value="AGH46316.1"/>
    <property type="molecule type" value="Genomic_DNA"/>
</dbReference>
<organism evidence="2 3">
    <name type="scientific">Paraglaciecola psychrophila 170</name>
    <dbReference type="NCBI Taxonomy" id="1129794"/>
    <lineage>
        <taxon>Bacteria</taxon>
        <taxon>Pseudomonadati</taxon>
        <taxon>Pseudomonadota</taxon>
        <taxon>Gammaproteobacteria</taxon>
        <taxon>Alteromonadales</taxon>
        <taxon>Alteromonadaceae</taxon>
        <taxon>Paraglaciecola</taxon>
    </lineage>
</organism>
<dbReference type="HOGENOM" id="CLU_025996_0_5_6"/>
<feature type="domain" description="Glycosyltransferase 2-like" evidence="1">
    <location>
        <begin position="11"/>
        <end position="131"/>
    </location>
</feature>
<dbReference type="InterPro" id="IPR029044">
    <property type="entry name" value="Nucleotide-diphossugar_trans"/>
</dbReference>
<keyword evidence="3" id="KW-1185">Reference proteome</keyword>
<dbReference type="OrthoDB" id="9802649at2"/>
<dbReference type="InterPro" id="IPR050834">
    <property type="entry name" value="Glycosyltransf_2"/>
</dbReference>
<dbReference type="eggNOG" id="COG0463">
    <property type="taxonomic scope" value="Bacteria"/>
</dbReference>
<dbReference type="Gene3D" id="3.90.550.10">
    <property type="entry name" value="Spore Coat Polysaccharide Biosynthesis Protein SpsA, Chain A"/>
    <property type="match status" value="1"/>
</dbReference>
<dbReference type="PATRIC" id="fig|1129794.4.peg.4192"/>
<evidence type="ECO:0000313" key="2">
    <source>
        <dbReference type="EMBL" id="AGH46316.1"/>
    </source>
</evidence>
<dbReference type="SUPFAM" id="SSF53448">
    <property type="entry name" value="Nucleotide-diphospho-sugar transferases"/>
    <property type="match status" value="1"/>
</dbReference>